<comment type="caution">
    <text evidence="1">The sequence shown here is derived from an EMBL/GenBank/DDBJ whole genome shotgun (WGS) entry which is preliminary data.</text>
</comment>
<gene>
    <name evidence="1" type="ORF">EUA03_03750</name>
</gene>
<sequence>MGFFDIKCMLTGVSVDLVGAVLVVLRCTPTGYEPISLGIPGDYDGTGSVFPESDDRAAELFYGYLSEQHRDGRFVVKSHVDGDALDFPGEYGLQGLLTYLMDTWLLAWPHDENESFTPLPLAVLDGDTLVYALIAQPVWDAIVAAGSGPATLEAAFGDGAIPREIYGAHVTGLEPQLNGFARIADFLGTHELRWVPPAEPNQRYPSDEAQWDEEENAELVAQARLDYRDNPAVLAGLDAYVERLKEEGFA</sequence>
<dbReference type="EMBL" id="SDLO01000002">
    <property type="protein sequence ID" value="TDK93179.1"/>
    <property type="molecule type" value="Genomic_DNA"/>
</dbReference>
<proteinExistence type="predicted"/>
<reference evidence="1 2" key="1">
    <citation type="submission" date="2019-01" db="EMBL/GenBank/DDBJ databases">
        <title>High-quality-draft genome sequences of five non-tuberculosis mycobacteriaceae isolated from a nosocomial environment.</title>
        <authorList>
            <person name="Tiago I."/>
            <person name="Alarico S."/>
            <person name="Pereira S.G."/>
            <person name="Coelho C."/>
            <person name="Maranha A."/>
            <person name="Empadinhas N."/>
        </authorList>
    </citation>
    <scope>NUCLEOTIDE SEQUENCE [LARGE SCALE GENOMIC DNA]</scope>
    <source>
        <strain evidence="1 2">24AIII</strain>
    </source>
</reference>
<protein>
    <submittedName>
        <fullName evidence="1">Uncharacterized protein</fullName>
    </submittedName>
</protein>
<evidence type="ECO:0000313" key="1">
    <source>
        <dbReference type="EMBL" id="TDK93179.1"/>
    </source>
</evidence>
<evidence type="ECO:0000313" key="2">
    <source>
        <dbReference type="Proteomes" id="UP000294929"/>
    </source>
</evidence>
<accession>A0A4R5WP11</accession>
<dbReference type="RefSeq" id="WP_133425650.1">
    <property type="nucleotide sequence ID" value="NZ_SDLO01000002.1"/>
</dbReference>
<name>A0A4R5WP11_MYCMU</name>
<dbReference type="Proteomes" id="UP000294929">
    <property type="component" value="Unassembled WGS sequence"/>
</dbReference>
<organism evidence="1 2">
    <name type="scientific">Mycolicibacterium mucogenicum</name>
    <name type="common">Mycobacterium mucogenicum</name>
    <dbReference type="NCBI Taxonomy" id="56689"/>
    <lineage>
        <taxon>Bacteria</taxon>
        <taxon>Bacillati</taxon>
        <taxon>Actinomycetota</taxon>
        <taxon>Actinomycetes</taxon>
        <taxon>Mycobacteriales</taxon>
        <taxon>Mycobacteriaceae</taxon>
        <taxon>Mycolicibacterium</taxon>
    </lineage>
</organism>
<dbReference type="AlphaFoldDB" id="A0A4R5WP11"/>